<evidence type="ECO:0000313" key="1">
    <source>
        <dbReference type="EnsemblPlants" id="cds.evm.model.05.263"/>
    </source>
</evidence>
<dbReference type="EnsemblPlants" id="evm.model.05.263">
    <property type="protein sequence ID" value="cds.evm.model.05.263"/>
    <property type="gene ID" value="evm.TU.05.263"/>
</dbReference>
<dbReference type="Proteomes" id="UP000596661">
    <property type="component" value="Chromosome 5"/>
</dbReference>
<sequence>MTLKLDMRKASIRIEWCFLESMLQKVGFADKVGSIDSQVCFPRLDTRWSLGATKKYERRGWIHGCKVANGAPKISRMLFTDDSYLYYKATVQEAL</sequence>
<accession>A0A803PPQ5</accession>
<keyword evidence="2" id="KW-1185">Reference proteome</keyword>
<reference evidence="1" key="2">
    <citation type="submission" date="2021-03" db="UniProtKB">
        <authorList>
            <consortium name="EnsemblPlants"/>
        </authorList>
    </citation>
    <scope>IDENTIFICATION</scope>
</reference>
<name>A0A803PPQ5_CANSA</name>
<protein>
    <submittedName>
        <fullName evidence="1">Uncharacterized protein</fullName>
    </submittedName>
</protein>
<reference evidence="1" key="1">
    <citation type="submission" date="2018-11" db="EMBL/GenBank/DDBJ databases">
        <authorList>
            <person name="Grassa J C."/>
        </authorList>
    </citation>
    <scope>NUCLEOTIDE SEQUENCE [LARGE SCALE GENOMIC DNA]</scope>
</reference>
<dbReference type="Gramene" id="evm.model.05.263">
    <property type="protein sequence ID" value="cds.evm.model.05.263"/>
    <property type="gene ID" value="evm.TU.05.263"/>
</dbReference>
<proteinExistence type="predicted"/>
<dbReference type="AlphaFoldDB" id="A0A803PPQ5"/>
<organism evidence="1 2">
    <name type="scientific">Cannabis sativa</name>
    <name type="common">Hemp</name>
    <name type="synonym">Marijuana</name>
    <dbReference type="NCBI Taxonomy" id="3483"/>
    <lineage>
        <taxon>Eukaryota</taxon>
        <taxon>Viridiplantae</taxon>
        <taxon>Streptophyta</taxon>
        <taxon>Embryophyta</taxon>
        <taxon>Tracheophyta</taxon>
        <taxon>Spermatophyta</taxon>
        <taxon>Magnoliopsida</taxon>
        <taxon>eudicotyledons</taxon>
        <taxon>Gunneridae</taxon>
        <taxon>Pentapetalae</taxon>
        <taxon>rosids</taxon>
        <taxon>fabids</taxon>
        <taxon>Rosales</taxon>
        <taxon>Cannabaceae</taxon>
        <taxon>Cannabis</taxon>
    </lineage>
</organism>
<dbReference type="EMBL" id="UZAU01000409">
    <property type="status" value="NOT_ANNOTATED_CDS"/>
    <property type="molecule type" value="Genomic_DNA"/>
</dbReference>
<evidence type="ECO:0000313" key="2">
    <source>
        <dbReference type="Proteomes" id="UP000596661"/>
    </source>
</evidence>